<protein>
    <submittedName>
        <fullName evidence="1">Uncharacterized protein</fullName>
    </submittedName>
</protein>
<dbReference type="EMBL" id="QAPF01000001">
    <property type="protein sequence ID" value="TEA22886.1"/>
    <property type="molecule type" value="Genomic_DNA"/>
</dbReference>
<keyword evidence="2" id="KW-1185">Reference proteome</keyword>
<sequence length="75" mass="8417">MSLAAAAHRSYTKVCVGCFSPYVTVTILEAVVMADRDWRISLRDCKSAALRFDMQPPQANRVIYFRTRSLSCSPS</sequence>
<comment type="caution">
    <text evidence="1">The sequence shown here is derived from an EMBL/GenBank/DDBJ whole genome shotgun (WGS) entry which is preliminary data.</text>
</comment>
<proteinExistence type="predicted"/>
<evidence type="ECO:0000313" key="1">
    <source>
        <dbReference type="EMBL" id="TEA22886.1"/>
    </source>
</evidence>
<gene>
    <name evidence="1" type="ORF">C8034_v006480</name>
</gene>
<name>A0A4R8TVE4_9PEZI</name>
<accession>A0A4R8TVE4</accession>
<organism evidence="1 2">
    <name type="scientific">Colletotrichum sidae</name>
    <dbReference type="NCBI Taxonomy" id="1347389"/>
    <lineage>
        <taxon>Eukaryota</taxon>
        <taxon>Fungi</taxon>
        <taxon>Dikarya</taxon>
        <taxon>Ascomycota</taxon>
        <taxon>Pezizomycotina</taxon>
        <taxon>Sordariomycetes</taxon>
        <taxon>Hypocreomycetidae</taxon>
        <taxon>Glomerellales</taxon>
        <taxon>Glomerellaceae</taxon>
        <taxon>Colletotrichum</taxon>
        <taxon>Colletotrichum orbiculare species complex</taxon>
    </lineage>
</organism>
<evidence type="ECO:0000313" key="2">
    <source>
        <dbReference type="Proteomes" id="UP000295604"/>
    </source>
</evidence>
<dbReference type="Proteomes" id="UP000295604">
    <property type="component" value="Unassembled WGS sequence"/>
</dbReference>
<dbReference type="AlphaFoldDB" id="A0A4R8TVE4"/>
<reference evidence="1 2" key="1">
    <citation type="submission" date="2018-11" db="EMBL/GenBank/DDBJ databases">
        <title>Genome sequence and assembly of Colletotrichum sidae.</title>
        <authorList>
            <person name="Gan P."/>
            <person name="Shirasu K."/>
        </authorList>
    </citation>
    <scope>NUCLEOTIDE SEQUENCE [LARGE SCALE GENOMIC DNA]</scope>
    <source>
        <strain evidence="1 2">CBS 518.97</strain>
    </source>
</reference>